<sequence>MRSILLWRVPIFYLYIYFFFPPLLLISRLIPNMPCSDYDTSTWFISRGSLQFRFGAVKSNVACY</sequence>
<accession>A0ABR4IGY2</accession>
<name>A0ABR4IGY2_9EURO</name>
<dbReference type="EMBL" id="JBFXLS010000027">
    <property type="protein sequence ID" value="KAL2827016.1"/>
    <property type="molecule type" value="Genomic_DNA"/>
</dbReference>
<evidence type="ECO:0000313" key="2">
    <source>
        <dbReference type="EMBL" id="KAL2827016.1"/>
    </source>
</evidence>
<organism evidence="2 3">
    <name type="scientific">Aspergillus cavernicola</name>
    <dbReference type="NCBI Taxonomy" id="176166"/>
    <lineage>
        <taxon>Eukaryota</taxon>
        <taxon>Fungi</taxon>
        <taxon>Dikarya</taxon>
        <taxon>Ascomycota</taxon>
        <taxon>Pezizomycotina</taxon>
        <taxon>Eurotiomycetes</taxon>
        <taxon>Eurotiomycetidae</taxon>
        <taxon>Eurotiales</taxon>
        <taxon>Aspergillaceae</taxon>
        <taxon>Aspergillus</taxon>
        <taxon>Aspergillus subgen. Nidulantes</taxon>
    </lineage>
</organism>
<dbReference type="Proteomes" id="UP001610335">
    <property type="component" value="Unassembled WGS sequence"/>
</dbReference>
<evidence type="ECO:0000313" key="3">
    <source>
        <dbReference type="Proteomes" id="UP001610335"/>
    </source>
</evidence>
<reference evidence="2 3" key="1">
    <citation type="submission" date="2024-07" db="EMBL/GenBank/DDBJ databases">
        <title>Section-level genome sequencing and comparative genomics of Aspergillus sections Usti and Cavernicolus.</title>
        <authorList>
            <consortium name="Lawrence Berkeley National Laboratory"/>
            <person name="Nybo J.L."/>
            <person name="Vesth T.C."/>
            <person name="Theobald S."/>
            <person name="Frisvad J.C."/>
            <person name="Larsen T.O."/>
            <person name="Kjaerboelling I."/>
            <person name="Rothschild-Mancinelli K."/>
            <person name="Lyhne E.K."/>
            <person name="Kogle M.E."/>
            <person name="Barry K."/>
            <person name="Clum A."/>
            <person name="Na H."/>
            <person name="Ledsgaard L."/>
            <person name="Lin J."/>
            <person name="Lipzen A."/>
            <person name="Kuo A."/>
            <person name="Riley R."/>
            <person name="Mondo S."/>
            <person name="LaButti K."/>
            <person name="Haridas S."/>
            <person name="Pangalinan J."/>
            <person name="Salamov A.A."/>
            <person name="Simmons B.A."/>
            <person name="Magnuson J.K."/>
            <person name="Chen J."/>
            <person name="Drula E."/>
            <person name="Henrissat B."/>
            <person name="Wiebenga A."/>
            <person name="Lubbers R.J."/>
            <person name="Gomes A.C."/>
            <person name="Makela M.R."/>
            <person name="Stajich J."/>
            <person name="Grigoriev I.V."/>
            <person name="Mortensen U.H."/>
            <person name="De vries R.P."/>
            <person name="Baker S.E."/>
            <person name="Andersen M.R."/>
        </authorList>
    </citation>
    <scope>NUCLEOTIDE SEQUENCE [LARGE SCALE GENOMIC DNA]</scope>
    <source>
        <strain evidence="2 3">CBS 600.67</strain>
    </source>
</reference>
<keyword evidence="1" id="KW-1133">Transmembrane helix</keyword>
<feature type="transmembrane region" description="Helical" evidence="1">
    <location>
        <begin position="12"/>
        <end position="30"/>
    </location>
</feature>
<proteinExistence type="predicted"/>
<protein>
    <submittedName>
        <fullName evidence="2">Uncharacterized protein</fullName>
    </submittedName>
</protein>
<keyword evidence="3" id="KW-1185">Reference proteome</keyword>
<keyword evidence="1" id="KW-0472">Membrane</keyword>
<gene>
    <name evidence="2" type="ORF">BDW59DRAFT_59545</name>
</gene>
<keyword evidence="1" id="KW-0812">Transmembrane</keyword>
<comment type="caution">
    <text evidence="2">The sequence shown here is derived from an EMBL/GenBank/DDBJ whole genome shotgun (WGS) entry which is preliminary data.</text>
</comment>
<evidence type="ECO:0000256" key="1">
    <source>
        <dbReference type="SAM" id="Phobius"/>
    </source>
</evidence>